<organism evidence="15">
    <name type="scientific">marine metagenome</name>
    <dbReference type="NCBI Taxonomy" id="408172"/>
    <lineage>
        <taxon>unclassified sequences</taxon>
        <taxon>metagenomes</taxon>
        <taxon>ecological metagenomes</taxon>
    </lineage>
</organism>
<evidence type="ECO:0000313" key="15">
    <source>
        <dbReference type="EMBL" id="SUZ78295.1"/>
    </source>
</evidence>
<dbReference type="GO" id="GO:0006298">
    <property type="term" value="P:mismatch repair"/>
    <property type="evidence" value="ECO:0007669"/>
    <property type="project" value="TreeGrafter"/>
</dbReference>
<dbReference type="InterPro" id="IPR036397">
    <property type="entry name" value="RNaseH_sf"/>
</dbReference>
<comment type="cofactor">
    <cofactor evidence="3">
        <name>Mg(2+)</name>
        <dbReference type="ChEBI" id="CHEBI:18420"/>
    </cofactor>
</comment>
<dbReference type="AlphaFoldDB" id="A0A381QG39"/>
<keyword evidence="8" id="KW-0963">Cytoplasm</keyword>
<evidence type="ECO:0000256" key="1">
    <source>
        <dbReference type="ARBA" id="ARBA00000077"/>
    </source>
</evidence>
<dbReference type="GO" id="GO:0003723">
    <property type="term" value="F:RNA binding"/>
    <property type="evidence" value="ECO:0007669"/>
    <property type="project" value="InterPro"/>
</dbReference>
<dbReference type="PROSITE" id="PS51975">
    <property type="entry name" value="RNASE_H_2"/>
    <property type="match status" value="1"/>
</dbReference>
<dbReference type="PANTHER" id="PTHR10954:SF18">
    <property type="entry name" value="RIBONUCLEASE HII"/>
    <property type="match status" value="1"/>
</dbReference>
<keyword evidence="13" id="KW-0464">Manganese</keyword>
<dbReference type="GO" id="GO:0043137">
    <property type="term" value="P:DNA replication, removal of RNA primer"/>
    <property type="evidence" value="ECO:0007669"/>
    <property type="project" value="TreeGrafter"/>
</dbReference>
<dbReference type="NCBIfam" id="NF000595">
    <property type="entry name" value="PRK00015.1-3"/>
    <property type="match status" value="1"/>
</dbReference>
<dbReference type="EMBL" id="UINC01001348">
    <property type="protein sequence ID" value="SUZ78295.1"/>
    <property type="molecule type" value="Genomic_DNA"/>
</dbReference>
<comment type="cofactor">
    <cofactor evidence="2">
        <name>Mn(2+)</name>
        <dbReference type="ChEBI" id="CHEBI:29035"/>
    </cofactor>
</comment>
<accession>A0A381QG39</accession>
<keyword evidence="10" id="KW-0479">Metal-binding</keyword>
<comment type="subcellular location">
    <subcellularLocation>
        <location evidence="4">Cytoplasm</location>
    </subcellularLocation>
</comment>
<dbReference type="InterPro" id="IPR001352">
    <property type="entry name" value="RNase_HII/HIII"/>
</dbReference>
<keyword evidence="9" id="KW-0540">Nuclease</keyword>
<dbReference type="NCBIfam" id="NF000594">
    <property type="entry name" value="PRK00015.1-1"/>
    <property type="match status" value="1"/>
</dbReference>
<dbReference type="Gene3D" id="3.30.420.10">
    <property type="entry name" value="Ribonuclease H-like superfamily/Ribonuclease H"/>
    <property type="match status" value="1"/>
</dbReference>
<keyword evidence="11" id="KW-0255">Endonuclease</keyword>
<dbReference type="CDD" id="cd07182">
    <property type="entry name" value="RNase_HII_bacteria_HII_like"/>
    <property type="match status" value="1"/>
</dbReference>
<dbReference type="SUPFAM" id="SSF53098">
    <property type="entry name" value="Ribonuclease H-like"/>
    <property type="match status" value="1"/>
</dbReference>
<evidence type="ECO:0000256" key="2">
    <source>
        <dbReference type="ARBA" id="ARBA00001936"/>
    </source>
</evidence>
<dbReference type="GO" id="GO:0046872">
    <property type="term" value="F:metal ion binding"/>
    <property type="evidence" value="ECO:0007669"/>
    <property type="project" value="UniProtKB-KW"/>
</dbReference>
<evidence type="ECO:0000256" key="13">
    <source>
        <dbReference type="ARBA" id="ARBA00023211"/>
    </source>
</evidence>
<dbReference type="InterPro" id="IPR022898">
    <property type="entry name" value="RNase_HII"/>
</dbReference>
<evidence type="ECO:0000259" key="14">
    <source>
        <dbReference type="PROSITE" id="PS51975"/>
    </source>
</evidence>
<evidence type="ECO:0000256" key="5">
    <source>
        <dbReference type="ARBA" id="ARBA00007383"/>
    </source>
</evidence>
<evidence type="ECO:0000256" key="3">
    <source>
        <dbReference type="ARBA" id="ARBA00001946"/>
    </source>
</evidence>
<dbReference type="InterPro" id="IPR024567">
    <property type="entry name" value="RNase_HII/HIII_dom"/>
</dbReference>
<dbReference type="HAMAP" id="MF_00052_B">
    <property type="entry name" value="RNase_HII_B"/>
    <property type="match status" value="1"/>
</dbReference>
<evidence type="ECO:0000256" key="10">
    <source>
        <dbReference type="ARBA" id="ARBA00022723"/>
    </source>
</evidence>
<dbReference type="GO" id="GO:0004523">
    <property type="term" value="F:RNA-DNA hybrid ribonuclease activity"/>
    <property type="evidence" value="ECO:0007669"/>
    <property type="project" value="UniProtKB-EC"/>
</dbReference>
<keyword evidence="12" id="KW-0378">Hydrolase</keyword>
<dbReference type="PANTHER" id="PTHR10954">
    <property type="entry name" value="RIBONUCLEASE H2 SUBUNIT A"/>
    <property type="match status" value="1"/>
</dbReference>
<proteinExistence type="inferred from homology"/>
<dbReference type="Pfam" id="PF01351">
    <property type="entry name" value="RNase_HII"/>
    <property type="match status" value="1"/>
</dbReference>
<evidence type="ECO:0000256" key="6">
    <source>
        <dbReference type="ARBA" id="ARBA00012180"/>
    </source>
</evidence>
<gene>
    <name evidence="15" type="ORF">METZ01_LOCUS31149</name>
</gene>
<evidence type="ECO:0000256" key="4">
    <source>
        <dbReference type="ARBA" id="ARBA00004496"/>
    </source>
</evidence>
<comment type="catalytic activity">
    <reaction evidence="1">
        <text>Endonucleolytic cleavage to 5'-phosphomonoester.</text>
        <dbReference type="EC" id="3.1.26.4"/>
    </reaction>
</comment>
<evidence type="ECO:0000256" key="8">
    <source>
        <dbReference type="ARBA" id="ARBA00022490"/>
    </source>
</evidence>
<name>A0A381QG39_9ZZZZ</name>
<evidence type="ECO:0000256" key="7">
    <source>
        <dbReference type="ARBA" id="ARBA00019179"/>
    </source>
</evidence>
<protein>
    <recommendedName>
        <fullName evidence="7">Ribonuclease HII</fullName>
        <ecNumber evidence="6">3.1.26.4</ecNumber>
    </recommendedName>
</protein>
<comment type="similarity">
    <text evidence="5">Belongs to the RNase HII family.</text>
</comment>
<dbReference type="InterPro" id="IPR012337">
    <property type="entry name" value="RNaseH-like_sf"/>
</dbReference>
<dbReference type="GO" id="GO:0032299">
    <property type="term" value="C:ribonuclease H2 complex"/>
    <property type="evidence" value="ECO:0007669"/>
    <property type="project" value="TreeGrafter"/>
</dbReference>
<evidence type="ECO:0000256" key="12">
    <source>
        <dbReference type="ARBA" id="ARBA00022801"/>
    </source>
</evidence>
<evidence type="ECO:0000256" key="9">
    <source>
        <dbReference type="ARBA" id="ARBA00022722"/>
    </source>
</evidence>
<dbReference type="GO" id="GO:0005737">
    <property type="term" value="C:cytoplasm"/>
    <property type="evidence" value="ECO:0007669"/>
    <property type="project" value="UniProtKB-SubCell"/>
</dbReference>
<reference evidence="15" key="1">
    <citation type="submission" date="2018-05" db="EMBL/GenBank/DDBJ databases">
        <authorList>
            <person name="Lanie J.A."/>
            <person name="Ng W.-L."/>
            <person name="Kazmierczak K.M."/>
            <person name="Andrzejewski T.M."/>
            <person name="Davidsen T.M."/>
            <person name="Wayne K.J."/>
            <person name="Tettelin H."/>
            <person name="Glass J.I."/>
            <person name="Rusch D."/>
            <person name="Podicherti R."/>
            <person name="Tsui H.-C.T."/>
            <person name="Winkler M.E."/>
        </authorList>
    </citation>
    <scope>NUCLEOTIDE SEQUENCE</scope>
</reference>
<feature type="domain" description="RNase H type-2" evidence="14">
    <location>
        <begin position="1"/>
        <end position="184"/>
    </location>
</feature>
<dbReference type="EC" id="3.1.26.4" evidence="6"/>
<evidence type="ECO:0000256" key="11">
    <source>
        <dbReference type="ARBA" id="ARBA00022759"/>
    </source>
</evidence>
<sequence>MLIAGVDEVGRGALAGPVVAAAVILKKGINGLNDSKKISEPKRQTLYKEIMKHALSIAVGIKWNNYIDEHNIKVASEHAMIDAINDLSKQPDKVLVDGFALDIPITNQGIVKGDQKINAIMAASIIAKVTRDEIMRSFHYIYPMYDFLNNKGYGTPNHRKALKKFSFTKIHRQTFKPISRMINK</sequence>